<proteinExistence type="predicted"/>
<evidence type="ECO:0000313" key="4">
    <source>
        <dbReference type="Proteomes" id="UP001206890"/>
    </source>
</evidence>
<dbReference type="Proteomes" id="UP001206890">
    <property type="component" value="Unassembled WGS sequence"/>
</dbReference>
<protein>
    <submittedName>
        <fullName evidence="2">Uncharacterized protein</fullName>
    </submittedName>
</protein>
<feature type="compositionally biased region" description="Low complexity" evidence="1">
    <location>
        <begin position="1"/>
        <end position="12"/>
    </location>
</feature>
<evidence type="ECO:0000313" key="5">
    <source>
        <dbReference type="Proteomes" id="UP001560293"/>
    </source>
</evidence>
<gene>
    <name evidence="3" type="ORF">AB6N35_03300</name>
    <name evidence="2" type="ORF">M3D93_00325</name>
</gene>
<accession>A0AAW5Q2V7</accession>
<keyword evidence="5" id="KW-1185">Reference proteome</keyword>
<dbReference type="EMBL" id="JBFTEZ010000002">
    <property type="protein sequence ID" value="MEX6463386.1"/>
    <property type="molecule type" value="Genomic_DNA"/>
</dbReference>
<reference evidence="5" key="2">
    <citation type="submission" date="2024-07" db="EMBL/GenBank/DDBJ databases">
        <title>Pseudomonas strain that inhibits Aeromonas fish pathogens.</title>
        <authorList>
            <person name="Wildschutte H."/>
        </authorList>
    </citation>
    <scope>NUCLEOTIDE SEQUENCE [LARGE SCALE GENOMIC DNA]</scope>
    <source>
        <strain evidence="5">n60</strain>
    </source>
</reference>
<reference evidence="2" key="1">
    <citation type="submission" date="2022-04" db="EMBL/GenBank/DDBJ databases">
        <title>Human microbiome associated bacterial genomes.</title>
        <authorList>
            <person name="Sandstrom S."/>
            <person name="Salamzade R."/>
            <person name="Kalan L.R."/>
        </authorList>
    </citation>
    <scope>NUCLEOTIDE SEQUENCE</scope>
    <source>
        <strain evidence="2">P3-SID1762</strain>
    </source>
</reference>
<evidence type="ECO:0000313" key="3">
    <source>
        <dbReference type="EMBL" id="MEX6463386.1"/>
    </source>
</evidence>
<feature type="region of interest" description="Disordered" evidence="1">
    <location>
        <begin position="1"/>
        <end position="22"/>
    </location>
</feature>
<organism evidence="2 4">
    <name type="scientific">Dietzia cinnamea</name>
    <dbReference type="NCBI Taxonomy" id="321318"/>
    <lineage>
        <taxon>Bacteria</taxon>
        <taxon>Bacillati</taxon>
        <taxon>Actinomycetota</taxon>
        <taxon>Actinomycetes</taxon>
        <taxon>Mycobacteriales</taxon>
        <taxon>Dietziaceae</taxon>
        <taxon>Dietzia</taxon>
    </lineage>
</organism>
<dbReference type="EMBL" id="JALXTC010000001">
    <property type="protein sequence ID" value="MCT2116211.1"/>
    <property type="molecule type" value="Genomic_DNA"/>
</dbReference>
<reference evidence="3" key="3">
    <citation type="submission" date="2024-07" db="EMBL/GenBank/DDBJ databases">
        <authorList>
            <person name="Wildschutte H."/>
        </authorList>
    </citation>
    <scope>NUCLEOTIDE SEQUENCE</scope>
    <source>
        <strain evidence="3">N60</strain>
    </source>
</reference>
<evidence type="ECO:0000313" key="2">
    <source>
        <dbReference type="EMBL" id="MCT2116211.1"/>
    </source>
</evidence>
<comment type="caution">
    <text evidence="2">The sequence shown here is derived from an EMBL/GenBank/DDBJ whole genome shotgun (WGS) entry which is preliminary data.</text>
</comment>
<dbReference type="AlphaFoldDB" id="A0AAW5Q2V7"/>
<sequence length="48" mass="4736">MGSLKLGSVTESLGGGTGSSTETITDQIAETVGDLVATALRQVLGNLS</sequence>
<name>A0AAW5Q2V7_9ACTN</name>
<dbReference type="Proteomes" id="UP001560293">
    <property type="component" value="Unassembled WGS sequence"/>
</dbReference>
<evidence type="ECO:0000256" key="1">
    <source>
        <dbReference type="SAM" id="MobiDB-lite"/>
    </source>
</evidence>
<dbReference type="RefSeq" id="WP_165001061.1">
    <property type="nucleotide sequence ID" value="NZ_JALXMA010000006.1"/>
</dbReference>